<gene>
    <name evidence="2" type="ORF">PPRIM_AZ9-3.1.T0490143</name>
</gene>
<evidence type="ECO:0000313" key="3">
    <source>
        <dbReference type="Proteomes" id="UP000688137"/>
    </source>
</evidence>
<evidence type="ECO:0000313" key="2">
    <source>
        <dbReference type="EMBL" id="CAD8072467.1"/>
    </source>
</evidence>
<dbReference type="OMA" id="EWDHLDE"/>
<proteinExistence type="predicted"/>
<reference evidence="2" key="1">
    <citation type="submission" date="2021-01" db="EMBL/GenBank/DDBJ databases">
        <authorList>
            <consortium name="Genoscope - CEA"/>
            <person name="William W."/>
        </authorList>
    </citation>
    <scope>NUCLEOTIDE SEQUENCE</scope>
</reference>
<keyword evidence="3" id="KW-1185">Reference proteome</keyword>
<dbReference type="Proteomes" id="UP000688137">
    <property type="component" value="Unassembled WGS sequence"/>
</dbReference>
<comment type="caution">
    <text evidence="2">The sequence shown here is derived from an EMBL/GenBank/DDBJ whole genome shotgun (WGS) entry which is preliminary data.</text>
</comment>
<feature type="coiled-coil region" evidence="1">
    <location>
        <begin position="63"/>
        <end position="195"/>
    </location>
</feature>
<sequence length="216" mass="26177">MNAIMKFSHRSSSFSQGDIYNRLLDMHDELSKSSRSLNNLINQSLRQLQKPKEDNRFSFSAEFQQQTQQQEKEDQELDHLEEVDEKKQISEREQILENKIQIYESALITLEEEKQEKDQEIKRLKNMLNKQDKQQQEYIQNDEENNKQSVIRKQLLILDDHLNYLEERKLLQQKIKDYEVKFKEQKETIDSQKLEISRLKHINQYLHKSIDKLQKL</sequence>
<accession>A0A8S1LY75</accession>
<dbReference type="EMBL" id="CAJJDM010000049">
    <property type="protein sequence ID" value="CAD8072467.1"/>
    <property type="molecule type" value="Genomic_DNA"/>
</dbReference>
<dbReference type="AlphaFoldDB" id="A0A8S1LY75"/>
<name>A0A8S1LY75_PARPR</name>
<protein>
    <submittedName>
        <fullName evidence="2">Uncharacterized protein</fullName>
    </submittedName>
</protein>
<evidence type="ECO:0000256" key="1">
    <source>
        <dbReference type="SAM" id="Coils"/>
    </source>
</evidence>
<organism evidence="2 3">
    <name type="scientific">Paramecium primaurelia</name>
    <dbReference type="NCBI Taxonomy" id="5886"/>
    <lineage>
        <taxon>Eukaryota</taxon>
        <taxon>Sar</taxon>
        <taxon>Alveolata</taxon>
        <taxon>Ciliophora</taxon>
        <taxon>Intramacronucleata</taxon>
        <taxon>Oligohymenophorea</taxon>
        <taxon>Peniculida</taxon>
        <taxon>Parameciidae</taxon>
        <taxon>Paramecium</taxon>
    </lineage>
</organism>
<keyword evidence="1" id="KW-0175">Coiled coil</keyword>